<reference evidence="8" key="1">
    <citation type="journal article" date="2021" name="Nat. Commun.">
        <title>Genetic determinants of endophytism in the Arabidopsis root mycobiome.</title>
        <authorList>
            <person name="Mesny F."/>
            <person name="Miyauchi S."/>
            <person name="Thiergart T."/>
            <person name="Pickel B."/>
            <person name="Atanasova L."/>
            <person name="Karlsson M."/>
            <person name="Huettel B."/>
            <person name="Barry K.W."/>
            <person name="Haridas S."/>
            <person name="Chen C."/>
            <person name="Bauer D."/>
            <person name="Andreopoulos W."/>
            <person name="Pangilinan J."/>
            <person name="LaButti K."/>
            <person name="Riley R."/>
            <person name="Lipzen A."/>
            <person name="Clum A."/>
            <person name="Drula E."/>
            <person name="Henrissat B."/>
            <person name="Kohler A."/>
            <person name="Grigoriev I.V."/>
            <person name="Martin F.M."/>
            <person name="Hacquard S."/>
        </authorList>
    </citation>
    <scope>NUCLEOTIDE SEQUENCE</scope>
    <source>
        <strain evidence="8">FSSC 5 MPI-SDFR-AT-0091</strain>
    </source>
</reference>
<evidence type="ECO:0000256" key="6">
    <source>
        <dbReference type="ARBA" id="ARBA00023242"/>
    </source>
</evidence>
<keyword evidence="1" id="KW-0479">Metal-binding</keyword>
<dbReference type="PROSITE" id="PS50048">
    <property type="entry name" value="ZN2_CY6_FUNGAL_2"/>
    <property type="match status" value="1"/>
</dbReference>
<accession>A0A9P9JSP7</accession>
<comment type="caution">
    <text evidence="8">The sequence shown here is derived from an EMBL/GenBank/DDBJ whole genome shotgun (WGS) entry which is preliminary data.</text>
</comment>
<dbReference type="Gene3D" id="4.10.240.10">
    <property type="entry name" value="Zn(2)-C6 fungal-type DNA-binding domain"/>
    <property type="match status" value="1"/>
</dbReference>
<evidence type="ECO:0000256" key="1">
    <source>
        <dbReference type="ARBA" id="ARBA00022723"/>
    </source>
</evidence>
<dbReference type="SUPFAM" id="SSF57701">
    <property type="entry name" value="Zn2/Cys6 DNA-binding domain"/>
    <property type="match status" value="1"/>
</dbReference>
<evidence type="ECO:0000259" key="7">
    <source>
        <dbReference type="PROSITE" id="PS50048"/>
    </source>
</evidence>
<dbReference type="AlphaFoldDB" id="A0A9P9JSP7"/>
<proteinExistence type="predicted"/>
<dbReference type="PANTHER" id="PTHR36206">
    <property type="entry name" value="ASPERCRYPTIN BIOSYNTHESIS CLUSTER-SPECIFIC TRANSCRIPTION REGULATOR ATNN-RELATED"/>
    <property type="match status" value="1"/>
</dbReference>
<keyword evidence="9" id="KW-1185">Reference proteome</keyword>
<evidence type="ECO:0000256" key="2">
    <source>
        <dbReference type="ARBA" id="ARBA00022833"/>
    </source>
</evidence>
<dbReference type="InterPro" id="IPR021858">
    <property type="entry name" value="Fun_TF"/>
</dbReference>
<dbReference type="InterPro" id="IPR036864">
    <property type="entry name" value="Zn2-C6_fun-type_DNA-bd_sf"/>
</dbReference>
<evidence type="ECO:0000256" key="4">
    <source>
        <dbReference type="ARBA" id="ARBA00023125"/>
    </source>
</evidence>
<dbReference type="Pfam" id="PF11951">
    <property type="entry name" value="Fungal_trans_2"/>
    <property type="match status" value="1"/>
</dbReference>
<sequence length="557" mass="62225">MKNGKRTRTNVKQSKFGCFKCKERRIKCDELKPSCYRCVRSQFACPGYPRGAPLGPRSGTSCQSSVSSTSCIRLNPSQASGRFLSLACAILNQSPRRGKGRLEIAFWAYIVPQLSHAIPSVRAAATAFGASYHECILKNNHSPLGLGPTKQYLQALRLVQLDLQGRPHGDVPCIIACLLLAFTEVLRQNTNNALIHLHGAFTLIKGRFSEKSASNPGTSQMPLVFKKLDLHIATFSFGRSPCLPLSIGNSPGIFTSTPLDEVFFNILHCCYHFISTAVEYRYVNHRFIPRALLIEQGRHLAALRQWLSLSQPPSSPLSPNPNENEHTLVLRAQCLAAFIYTGTILEPYETGYDNYSHCFQEILILAEQVLRQSGYDSPNDLSRNVWESFTPEMGIIHPVFLTGLKYRHPFWRRKAIDLLRRSGREGPWCGATEASVLTTVVKAEERQVNDPLCGSLPIENSSLDGTLSISEGKRIHTCWTVRFLDQKLQHNKKERATQQSSYQVAEVRLTKCKDIGGMLRAGESETSQDAWRDPSHWHSWIEHALVPETLAGLPGLG</sequence>
<dbReference type="InterPro" id="IPR052360">
    <property type="entry name" value="Transcr_Regulatory_Proteins"/>
</dbReference>
<dbReference type="EMBL" id="JAGTJS010000036">
    <property type="protein sequence ID" value="KAH7230685.1"/>
    <property type="molecule type" value="Genomic_DNA"/>
</dbReference>
<organism evidence="8 9">
    <name type="scientific">Fusarium solani</name>
    <name type="common">Filamentous fungus</name>
    <dbReference type="NCBI Taxonomy" id="169388"/>
    <lineage>
        <taxon>Eukaryota</taxon>
        <taxon>Fungi</taxon>
        <taxon>Dikarya</taxon>
        <taxon>Ascomycota</taxon>
        <taxon>Pezizomycotina</taxon>
        <taxon>Sordariomycetes</taxon>
        <taxon>Hypocreomycetidae</taxon>
        <taxon>Hypocreales</taxon>
        <taxon>Nectriaceae</taxon>
        <taxon>Fusarium</taxon>
        <taxon>Fusarium solani species complex</taxon>
    </lineage>
</organism>
<feature type="domain" description="Zn(2)-C6 fungal-type" evidence="7">
    <location>
        <begin position="17"/>
        <end position="45"/>
    </location>
</feature>
<dbReference type="PROSITE" id="PS00463">
    <property type="entry name" value="ZN2_CY6_FUNGAL_1"/>
    <property type="match status" value="1"/>
</dbReference>
<evidence type="ECO:0000313" key="8">
    <source>
        <dbReference type="EMBL" id="KAH7230685.1"/>
    </source>
</evidence>
<dbReference type="GO" id="GO:0000981">
    <property type="term" value="F:DNA-binding transcription factor activity, RNA polymerase II-specific"/>
    <property type="evidence" value="ECO:0007669"/>
    <property type="project" value="InterPro"/>
</dbReference>
<name>A0A9P9JSP7_FUSSL</name>
<dbReference type="InterPro" id="IPR001138">
    <property type="entry name" value="Zn2Cys6_DnaBD"/>
</dbReference>
<evidence type="ECO:0000256" key="3">
    <source>
        <dbReference type="ARBA" id="ARBA00023015"/>
    </source>
</evidence>
<keyword evidence="6" id="KW-0539">Nucleus</keyword>
<dbReference type="OrthoDB" id="3145928at2759"/>
<dbReference type="Proteomes" id="UP000736672">
    <property type="component" value="Unassembled WGS sequence"/>
</dbReference>
<dbReference type="Pfam" id="PF00172">
    <property type="entry name" value="Zn_clus"/>
    <property type="match status" value="1"/>
</dbReference>
<dbReference type="GO" id="GO:0008270">
    <property type="term" value="F:zinc ion binding"/>
    <property type="evidence" value="ECO:0007669"/>
    <property type="project" value="InterPro"/>
</dbReference>
<keyword evidence="2" id="KW-0862">Zinc</keyword>
<dbReference type="SMART" id="SM00066">
    <property type="entry name" value="GAL4"/>
    <property type="match status" value="1"/>
</dbReference>
<keyword evidence="3" id="KW-0805">Transcription regulation</keyword>
<protein>
    <recommendedName>
        <fullName evidence="7">Zn(2)-C6 fungal-type domain-containing protein</fullName>
    </recommendedName>
</protein>
<evidence type="ECO:0000256" key="5">
    <source>
        <dbReference type="ARBA" id="ARBA00023163"/>
    </source>
</evidence>
<dbReference type="GO" id="GO:0003677">
    <property type="term" value="F:DNA binding"/>
    <property type="evidence" value="ECO:0007669"/>
    <property type="project" value="UniProtKB-KW"/>
</dbReference>
<evidence type="ECO:0000313" key="9">
    <source>
        <dbReference type="Proteomes" id="UP000736672"/>
    </source>
</evidence>
<keyword evidence="5" id="KW-0804">Transcription</keyword>
<dbReference type="CDD" id="cd00067">
    <property type="entry name" value="GAL4"/>
    <property type="match status" value="1"/>
</dbReference>
<keyword evidence="4" id="KW-0238">DNA-binding</keyword>
<gene>
    <name evidence="8" type="ORF">B0J15DRAFT_433720</name>
</gene>
<dbReference type="PANTHER" id="PTHR36206:SF12">
    <property type="entry name" value="ASPERCRYPTIN BIOSYNTHESIS CLUSTER-SPECIFIC TRANSCRIPTION REGULATOR ATNN-RELATED"/>
    <property type="match status" value="1"/>
</dbReference>